<accession>A0AAV1EE35</accession>
<keyword evidence="4" id="KW-0472">Membrane</keyword>
<keyword evidence="2" id="KW-0378">Hydrolase</keyword>
<dbReference type="PROSITE" id="PS50600">
    <property type="entry name" value="ULP_PROTEASE"/>
    <property type="match status" value="1"/>
</dbReference>
<feature type="region of interest" description="Disordered" evidence="3">
    <location>
        <begin position="29"/>
        <end position="77"/>
    </location>
</feature>
<keyword evidence="4" id="KW-1133">Transmembrane helix</keyword>
<evidence type="ECO:0000256" key="4">
    <source>
        <dbReference type="SAM" id="Phobius"/>
    </source>
</evidence>
<evidence type="ECO:0000313" key="6">
    <source>
        <dbReference type="EMBL" id="CAI9117949.1"/>
    </source>
</evidence>
<evidence type="ECO:0000259" key="5">
    <source>
        <dbReference type="PROSITE" id="PS50600"/>
    </source>
</evidence>
<dbReference type="AlphaFoldDB" id="A0AAV1EE35"/>
<dbReference type="InterPro" id="IPR003653">
    <property type="entry name" value="Peptidase_C48_C"/>
</dbReference>
<dbReference type="EMBL" id="OX459126">
    <property type="protein sequence ID" value="CAI9117949.1"/>
    <property type="molecule type" value="Genomic_DNA"/>
</dbReference>
<dbReference type="GO" id="GO:0008234">
    <property type="term" value="F:cysteine-type peptidase activity"/>
    <property type="evidence" value="ECO:0007669"/>
    <property type="project" value="InterPro"/>
</dbReference>
<evidence type="ECO:0000256" key="2">
    <source>
        <dbReference type="ARBA" id="ARBA00022801"/>
    </source>
</evidence>
<feature type="compositionally biased region" description="Basic and acidic residues" evidence="3">
    <location>
        <begin position="59"/>
        <end position="77"/>
    </location>
</feature>
<reference evidence="6" key="1">
    <citation type="submission" date="2023-03" db="EMBL/GenBank/DDBJ databases">
        <authorList>
            <person name="Julca I."/>
        </authorList>
    </citation>
    <scope>NUCLEOTIDE SEQUENCE</scope>
</reference>
<evidence type="ECO:0000256" key="1">
    <source>
        <dbReference type="ARBA" id="ARBA00022670"/>
    </source>
</evidence>
<feature type="domain" description="Ubiquitin-like protease family profile" evidence="5">
    <location>
        <begin position="318"/>
        <end position="538"/>
    </location>
</feature>
<keyword evidence="4" id="KW-0812">Transmembrane</keyword>
<dbReference type="Gene3D" id="3.40.395.10">
    <property type="entry name" value="Adenoviral Proteinase, Chain A"/>
    <property type="match status" value="1"/>
</dbReference>
<organism evidence="6 7">
    <name type="scientific">Oldenlandia corymbosa var. corymbosa</name>
    <dbReference type="NCBI Taxonomy" id="529605"/>
    <lineage>
        <taxon>Eukaryota</taxon>
        <taxon>Viridiplantae</taxon>
        <taxon>Streptophyta</taxon>
        <taxon>Embryophyta</taxon>
        <taxon>Tracheophyta</taxon>
        <taxon>Spermatophyta</taxon>
        <taxon>Magnoliopsida</taxon>
        <taxon>eudicotyledons</taxon>
        <taxon>Gunneridae</taxon>
        <taxon>Pentapetalae</taxon>
        <taxon>asterids</taxon>
        <taxon>lamiids</taxon>
        <taxon>Gentianales</taxon>
        <taxon>Rubiaceae</taxon>
        <taxon>Rubioideae</taxon>
        <taxon>Spermacoceae</taxon>
        <taxon>Hedyotis-Oldenlandia complex</taxon>
        <taxon>Oldenlandia</taxon>
    </lineage>
</organism>
<evidence type="ECO:0000313" key="7">
    <source>
        <dbReference type="Proteomes" id="UP001161247"/>
    </source>
</evidence>
<feature type="transmembrane region" description="Helical" evidence="4">
    <location>
        <begin position="393"/>
        <end position="417"/>
    </location>
</feature>
<name>A0AAV1EE35_OLDCO</name>
<feature type="compositionally biased region" description="Basic and acidic residues" evidence="3">
    <location>
        <begin position="105"/>
        <end position="121"/>
    </location>
</feature>
<evidence type="ECO:0000256" key="3">
    <source>
        <dbReference type="SAM" id="MobiDB-lite"/>
    </source>
</evidence>
<feature type="compositionally biased region" description="Low complexity" evidence="3">
    <location>
        <begin position="49"/>
        <end position="58"/>
    </location>
</feature>
<gene>
    <name evidence="6" type="ORF">OLC1_LOCUS23932</name>
</gene>
<feature type="region of interest" description="Disordered" evidence="3">
    <location>
        <begin position="95"/>
        <end position="123"/>
    </location>
</feature>
<keyword evidence="1" id="KW-0645">Protease</keyword>
<protein>
    <submittedName>
        <fullName evidence="6">OLC1v1019441C1</fullName>
    </submittedName>
</protein>
<proteinExistence type="predicted"/>
<keyword evidence="7" id="KW-1185">Reference proteome</keyword>
<dbReference type="GO" id="GO:0006508">
    <property type="term" value="P:proteolysis"/>
    <property type="evidence" value="ECO:0007669"/>
    <property type="project" value="UniProtKB-KW"/>
</dbReference>
<dbReference type="Proteomes" id="UP001161247">
    <property type="component" value="Chromosome 9"/>
</dbReference>
<sequence length="592" mass="68430">MSKTVLDIHEKEMELKIEPDEQAKHTIKILTDAMVSMSRNLPPPPGTTQHQQEQQQDPQHPEDQQHQQEQEQRREVDLQDAQICELCEMAWKAAESSQEDSNETTQEKNTEEDITRSVDLDKDIDETIEAEEYSVPSALDETKNPTLSIDEIIRRASAPASKSLSDTKKLEIIAAVAEQVEKNSNVVEAVPISIIPPDWNIASTMDGLLMLEKNECTTPPPAISKEADELDEELTKTVEKILNEKLKRRNPARVRRLPERFRSPFMLQKKNKKKFIQWTGEKKKMTQEEVLLIDFALLQREEEIVKSGKLLFEFGKIVWADRTKFYSMREGAWIENNIIDAWVVILNKEEAKSDSPTRIFFGVSSFVSQLNPYCLSRPELNWLSKPSCYAFCYGIVFASLLCGGLSMIHLLVIHLFYTTYSQDLNWLTISSCVSSRVLLVDLDKISRYYEQGCNKDKMEFTFYERLALELEEQGLTVASLLAAKAFWFFKSYIACVFPCIELVSTQYTFTEIKLPLHKDKTPNGEDCGIYTMHHMERYDCGEYEDGTTLDFNTGNIKDYRWKNMIRILMYPDHVDLSSESYYNDRKNDGWVK</sequence>